<accession>W4RM82</accession>
<evidence type="ECO:0000256" key="5">
    <source>
        <dbReference type="ARBA" id="ARBA00023014"/>
    </source>
</evidence>
<dbReference type="EMBL" id="BAUW01000015">
    <property type="protein sequence ID" value="GAE44978.1"/>
    <property type="molecule type" value="Genomic_DNA"/>
</dbReference>
<name>W4RM82_9BACI</name>
<evidence type="ECO:0000256" key="2">
    <source>
        <dbReference type="ARBA" id="ARBA00022723"/>
    </source>
</evidence>
<dbReference type="AlphaFoldDB" id="W4RM82"/>
<feature type="domain" description="Cysteine-rich" evidence="6">
    <location>
        <begin position="3"/>
        <end position="56"/>
    </location>
</feature>
<evidence type="ECO:0000256" key="1">
    <source>
        <dbReference type="ARBA" id="ARBA00022485"/>
    </source>
</evidence>
<keyword evidence="3" id="KW-0560">Oxidoreductase</keyword>
<gene>
    <name evidence="7" type="ORF">JCM21738_1740</name>
</gene>
<evidence type="ECO:0000256" key="3">
    <source>
        <dbReference type="ARBA" id="ARBA00023002"/>
    </source>
</evidence>
<keyword evidence="2" id="KW-0479">Metal-binding</keyword>
<keyword evidence="1" id="KW-0004">4Fe-4S</keyword>
<dbReference type="PANTHER" id="PTHR43255">
    <property type="entry name" value="IRON-SULFUR-BINDING OXIDOREDUCTASE FADF-RELATED-RELATED"/>
    <property type="match status" value="1"/>
</dbReference>
<dbReference type="PANTHER" id="PTHR43255:SF1">
    <property type="entry name" value="IRON-SULFUR-BINDING OXIDOREDUCTASE FADF-RELATED"/>
    <property type="match status" value="1"/>
</dbReference>
<keyword evidence="4" id="KW-0408">Iron</keyword>
<protein>
    <submittedName>
        <fullName evidence="7">Fe-S oxidoreductase</fullName>
    </submittedName>
</protein>
<dbReference type="InterPro" id="IPR051460">
    <property type="entry name" value="HdrC_iron-sulfur_subunit"/>
</dbReference>
<dbReference type="GO" id="GO:0051539">
    <property type="term" value="F:4 iron, 4 sulfur cluster binding"/>
    <property type="evidence" value="ECO:0007669"/>
    <property type="project" value="UniProtKB-KW"/>
</dbReference>
<dbReference type="eggNOG" id="COG0247">
    <property type="taxonomic scope" value="Bacteria"/>
</dbReference>
<keyword evidence="8" id="KW-1185">Reference proteome</keyword>
<evidence type="ECO:0000259" key="6">
    <source>
        <dbReference type="Pfam" id="PF02754"/>
    </source>
</evidence>
<proteinExistence type="predicted"/>
<feature type="domain" description="Cysteine-rich" evidence="6">
    <location>
        <begin position="100"/>
        <end position="187"/>
    </location>
</feature>
<comment type="caution">
    <text evidence="7">The sequence shown here is derived from an EMBL/GenBank/DDBJ whole genome shotgun (WGS) entry which is preliminary data.</text>
</comment>
<evidence type="ECO:0000313" key="8">
    <source>
        <dbReference type="Proteomes" id="UP000018949"/>
    </source>
</evidence>
<evidence type="ECO:0000313" key="7">
    <source>
        <dbReference type="EMBL" id="GAE44978.1"/>
    </source>
</evidence>
<dbReference type="Pfam" id="PF02754">
    <property type="entry name" value="CCG"/>
    <property type="match status" value="2"/>
</dbReference>
<dbReference type="InterPro" id="IPR004017">
    <property type="entry name" value="Cys_rich_dom"/>
</dbReference>
<organism evidence="7 8">
    <name type="scientific">Mesobacillus boroniphilus JCM 21738</name>
    <dbReference type="NCBI Taxonomy" id="1294265"/>
    <lineage>
        <taxon>Bacteria</taxon>
        <taxon>Bacillati</taxon>
        <taxon>Bacillota</taxon>
        <taxon>Bacilli</taxon>
        <taxon>Bacillales</taxon>
        <taxon>Bacillaceae</taxon>
        <taxon>Mesobacillus</taxon>
    </lineage>
</organism>
<sequence>MNEAGVKFAILGNKEKNSGDTPRRLGNEFLFQELATKNIEEFEKNEVKKIVTIDPHAYNIFKNEYPDFGFEGEVYHHTELLAQLVKEGKLVPKHAVNETITFHDSCYLGRYNEVYDAPRDILKAIPGVDLKEMERSRETAMCCGAGGGLMWMEEETGHRINVSRTEQALAVNPSVISSGCPYCLTMLSDGTKAKEVEENVDTLDVAELLEKSVFGEIKPLVS</sequence>
<dbReference type="GO" id="GO:0046872">
    <property type="term" value="F:metal ion binding"/>
    <property type="evidence" value="ECO:0007669"/>
    <property type="project" value="UniProtKB-KW"/>
</dbReference>
<dbReference type="GO" id="GO:0016491">
    <property type="term" value="F:oxidoreductase activity"/>
    <property type="evidence" value="ECO:0007669"/>
    <property type="project" value="UniProtKB-KW"/>
</dbReference>
<reference evidence="7 8" key="1">
    <citation type="submission" date="2013-12" db="EMBL/GenBank/DDBJ databases">
        <title>NBRP : Genome information of microbial organism related human and environment.</title>
        <authorList>
            <person name="Hattori M."/>
            <person name="Oshima K."/>
            <person name="Inaba H."/>
            <person name="Suda W."/>
            <person name="Sakamoto M."/>
            <person name="Iino T."/>
            <person name="Kitahara M."/>
            <person name="Oshida Y."/>
            <person name="Iida T."/>
            <person name="Kudo T."/>
            <person name="Itoh T."/>
            <person name="Ahmed I."/>
            <person name="Ohkuma M."/>
        </authorList>
    </citation>
    <scope>NUCLEOTIDE SEQUENCE [LARGE SCALE GENOMIC DNA]</scope>
    <source>
        <strain evidence="7 8">JCM 21738</strain>
    </source>
</reference>
<evidence type="ECO:0000256" key="4">
    <source>
        <dbReference type="ARBA" id="ARBA00023004"/>
    </source>
</evidence>
<keyword evidence="5" id="KW-0411">Iron-sulfur</keyword>
<dbReference type="Proteomes" id="UP000018949">
    <property type="component" value="Unassembled WGS sequence"/>
</dbReference>
<dbReference type="GO" id="GO:0005886">
    <property type="term" value="C:plasma membrane"/>
    <property type="evidence" value="ECO:0007669"/>
    <property type="project" value="TreeGrafter"/>
</dbReference>